<reference evidence="3" key="1">
    <citation type="submission" date="2022-11" db="UniProtKB">
        <authorList>
            <consortium name="WormBaseParasite"/>
        </authorList>
    </citation>
    <scope>IDENTIFICATION</scope>
</reference>
<feature type="compositionally biased region" description="Polar residues" evidence="1">
    <location>
        <begin position="34"/>
        <end position="50"/>
    </location>
</feature>
<name>A0A915J9L8_ROMCU</name>
<feature type="region of interest" description="Disordered" evidence="1">
    <location>
        <begin position="25"/>
        <end position="50"/>
    </location>
</feature>
<dbReference type="AlphaFoldDB" id="A0A915J9L8"/>
<sequence length="251" mass="28089">MLHMFNPQPCSPTIFARLKRFQEGDTPNRVPVPSATTPLPLRTSTVAPRPNINSVAGEDDDFDILILEKEDVGASTAKTSNIFASEQYQTQTMPFRDFDIRCPVKTAVRSIFLKKIESSTRADLIFALKCARIPYFVEEIDHHFIERLEFSASDDGSLQSPCNPLRGLFLCGLQGTYDQIRKLRAHCCFISFLKINLSTTPVSQVLTINGIELLPLSSASSTEQQFVSNIDRLKDGTFVAQIVTFSSNYRS</sequence>
<proteinExistence type="predicted"/>
<organism evidence="2 3">
    <name type="scientific">Romanomermis culicivorax</name>
    <name type="common">Nematode worm</name>
    <dbReference type="NCBI Taxonomy" id="13658"/>
    <lineage>
        <taxon>Eukaryota</taxon>
        <taxon>Metazoa</taxon>
        <taxon>Ecdysozoa</taxon>
        <taxon>Nematoda</taxon>
        <taxon>Enoplea</taxon>
        <taxon>Dorylaimia</taxon>
        <taxon>Mermithida</taxon>
        <taxon>Mermithoidea</taxon>
        <taxon>Mermithidae</taxon>
        <taxon>Romanomermis</taxon>
    </lineage>
</organism>
<evidence type="ECO:0000256" key="1">
    <source>
        <dbReference type="SAM" id="MobiDB-lite"/>
    </source>
</evidence>
<protein>
    <submittedName>
        <fullName evidence="3">Uncharacterized protein</fullName>
    </submittedName>
</protein>
<dbReference type="Proteomes" id="UP000887565">
    <property type="component" value="Unplaced"/>
</dbReference>
<dbReference type="WBParaSite" id="nRc.2.0.1.t22852-RA">
    <property type="protein sequence ID" value="nRc.2.0.1.t22852-RA"/>
    <property type="gene ID" value="nRc.2.0.1.g22852"/>
</dbReference>
<evidence type="ECO:0000313" key="2">
    <source>
        <dbReference type="Proteomes" id="UP000887565"/>
    </source>
</evidence>
<accession>A0A915J9L8</accession>
<keyword evidence="2" id="KW-1185">Reference proteome</keyword>
<evidence type="ECO:0000313" key="3">
    <source>
        <dbReference type="WBParaSite" id="nRc.2.0.1.t22852-RA"/>
    </source>
</evidence>